<reference evidence="2 3" key="1">
    <citation type="submission" date="2024-05" db="EMBL/GenBank/DDBJ databases">
        <title>Genome sequencing and assembly of Indian major carp, Cirrhinus mrigala (Hamilton, 1822).</title>
        <authorList>
            <person name="Mohindra V."/>
            <person name="Chowdhury L.M."/>
            <person name="Lal K."/>
            <person name="Jena J.K."/>
        </authorList>
    </citation>
    <scope>NUCLEOTIDE SEQUENCE [LARGE SCALE GENOMIC DNA]</scope>
    <source>
        <strain evidence="2">CM1030</strain>
        <tissue evidence="2">Blood</tissue>
    </source>
</reference>
<accession>A0ABD0RRE1</accession>
<dbReference type="Proteomes" id="UP001529510">
    <property type="component" value="Unassembled WGS sequence"/>
</dbReference>
<keyword evidence="3" id="KW-1185">Reference proteome</keyword>
<evidence type="ECO:0000313" key="2">
    <source>
        <dbReference type="EMBL" id="KAL0201109.1"/>
    </source>
</evidence>
<dbReference type="PANTHER" id="PTHR31333:SF6">
    <property type="entry name" value="MUM1 LIKE 1"/>
    <property type="match status" value="1"/>
</dbReference>
<protein>
    <recommendedName>
        <fullName evidence="1">PWWP domain-containing protein</fullName>
    </recommendedName>
</protein>
<organism evidence="2 3">
    <name type="scientific">Cirrhinus mrigala</name>
    <name type="common">Mrigala</name>
    <dbReference type="NCBI Taxonomy" id="683832"/>
    <lineage>
        <taxon>Eukaryota</taxon>
        <taxon>Metazoa</taxon>
        <taxon>Chordata</taxon>
        <taxon>Craniata</taxon>
        <taxon>Vertebrata</taxon>
        <taxon>Euteleostomi</taxon>
        <taxon>Actinopterygii</taxon>
        <taxon>Neopterygii</taxon>
        <taxon>Teleostei</taxon>
        <taxon>Ostariophysi</taxon>
        <taxon>Cypriniformes</taxon>
        <taxon>Cyprinidae</taxon>
        <taxon>Labeoninae</taxon>
        <taxon>Labeonini</taxon>
        <taxon>Cirrhinus</taxon>
    </lineage>
</organism>
<evidence type="ECO:0000313" key="3">
    <source>
        <dbReference type="Proteomes" id="UP001529510"/>
    </source>
</evidence>
<gene>
    <name evidence="2" type="ORF">M9458_004296</name>
</gene>
<sequence>MTFPIQEILGEQCDNPDNSIEDIVVEEQDELLSKKVLPDRSKAARNRANKQLVDFIIRRKVESRLLAVISGRESSKWMQALQKPSRPVVDIYLEDEEQVDKVYRYLDKVCDSAPQINTCLENIQADRIRLILDVLLPE</sequence>
<comment type="caution">
    <text evidence="2">The sequence shown here is derived from an EMBL/GenBank/DDBJ whole genome shotgun (WGS) entry which is preliminary data.</text>
</comment>
<feature type="domain" description="PWWP" evidence="1">
    <location>
        <begin position="38"/>
        <end position="138"/>
    </location>
</feature>
<name>A0ABD0RRE1_CIRMR</name>
<evidence type="ECO:0000259" key="1">
    <source>
        <dbReference type="Pfam" id="PF20886"/>
    </source>
</evidence>
<proteinExistence type="predicted"/>
<dbReference type="AlphaFoldDB" id="A0ABD0RRE1"/>
<dbReference type="InterPro" id="IPR040263">
    <property type="entry name" value="PWP3A_3B_4"/>
</dbReference>
<dbReference type="EMBL" id="JAMKFB020000002">
    <property type="protein sequence ID" value="KAL0201109.1"/>
    <property type="molecule type" value="Genomic_DNA"/>
</dbReference>
<dbReference type="InterPro" id="IPR048795">
    <property type="entry name" value="PWP3A_3B_4_C"/>
</dbReference>
<dbReference type="PANTHER" id="PTHR31333">
    <property type="entry name" value="PWWP DOMAIN-CONTAINING DNA REPAIR FACTOR 3 FAMILY MEMBER"/>
    <property type="match status" value="1"/>
</dbReference>
<dbReference type="Pfam" id="PF20886">
    <property type="entry name" value="PWP3A-B_C"/>
    <property type="match status" value="1"/>
</dbReference>
<feature type="non-terminal residue" evidence="2">
    <location>
        <position position="138"/>
    </location>
</feature>